<accession>S4W4U0</accession>
<feature type="signal peptide" evidence="1">
    <location>
        <begin position="1"/>
        <end position="28"/>
    </location>
</feature>
<sequence>MITDIVKTIYKILIISFVFCSASISAQAKLEGQFYEYATYYMSNIDVQTGQSDVPFFRFRINSNSYPIYAKAWFRASVLSPSLGINAWTTLVAIETNAFQMKADVVLDNRNFTSNTTSLIDEGNPPNVVPVYIKVIESINLSEFESMISAVLTTGQLADGEYKFELNVYSGATQSDLSLSDSRSKTIFVESSSGINLESPGGELADTSFNLVYSTYPIFNWNKGFCRNCETYIRVAEFKVGYHSSPEEAMGDERMLPFNQSESWVELDDVSTFQYPISGARSLNYGKIYLWQVKTSVPTTNGLEDQVSPIYAFKISNPSQASNSSSNNMIDQKLRQAMGDDQFNALFGPDSPLEEFKPTGKISLNNTTVDDATLIGILNQMAQKKVKINSVKIEK</sequence>
<name>S4W4U0_9BACT</name>
<reference evidence="2" key="1">
    <citation type="journal article" date="2014" name="ISME J.">
        <title>Genomic properties of Marine Group A bacteria indicate a role in the marine sulfur cycle.</title>
        <authorList>
            <person name="Wright J.J."/>
            <person name="Mewis K."/>
            <person name="Hanson N.W."/>
            <person name="Konwar K.M."/>
            <person name="Maas K.R."/>
            <person name="Hallam S.J."/>
        </authorList>
    </citation>
    <scope>NUCLEOTIDE SEQUENCE</scope>
</reference>
<organism evidence="2">
    <name type="scientific">uncultured bacterium 413004-H17</name>
    <dbReference type="NCBI Taxonomy" id="1343843"/>
    <lineage>
        <taxon>Bacteria</taxon>
        <taxon>environmental samples</taxon>
    </lineage>
</organism>
<protein>
    <submittedName>
        <fullName evidence="2">Uncharacterized protein</fullName>
    </submittedName>
</protein>
<proteinExistence type="predicted"/>
<evidence type="ECO:0000313" key="2">
    <source>
        <dbReference type="EMBL" id="AGO88117.1"/>
    </source>
</evidence>
<dbReference type="EMBL" id="KF170425">
    <property type="protein sequence ID" value="AGO88117.1"/>
    <property type="molecule type" value="Genomic_DNA"/>
</dbReference>
<dbReference type="AlphaFoldDB" id="S4W4U0"/>
<evidence type="ECO:0000256" key="1">
    <source>
        <dbReference type="SAM" id="SignalP"/>
    </source>
</evidence>
<keyword evidence="1" id="KW-0732">Signal</keyword>
<feature type="chain" id="PRO_5004524930" evidence="1">
    <location>
        <begin position="29"/>
        <end position="395"/>
    </location>
</feature>